<reference evidence="3" key="1">
    <citation type="journal article" date="2005" name="Nature">
        <title>The map-based sequence of the rice genome.</title>
        <authorList>
            <consortium name="International rice genome sequencing project (IRGSP)"/>
            <person name="Matsumoto T."/>
            <person name="Wu J."/>
            <person name="Kanamori H."/>
            <person name="Katayose Y."/>
            <person name="Fujisawa M."/>
            <person name="Namiki N."/>
            <person name="Mizuno H."/>
            <person name="Yamamoto K."/>
            <person name="Antonio B.A."/>
            <person name="Baba T."/>
            <person name="Sakata K."/>
            <person name="Nagamura Y."/>
            <person name="Aoki H."/>
            <person name="Arikawa K."/>
            <person name="Arita K."/>
            <person name="Bito T."/>
            <person name="Chiden Y."/>
            <person name="Fujitsuka N."/>
            <person name="Fukunaka R."/>
            <person name="Hamada M."/>
            <person name="Harada C."/>
            <person name="Hayashi A."/>
            <person name="Hijishita S."/>
            <person name="Honda M."/>
            <person name="Hosokawa S."/>
            <person name="Ichikawa Y."/>
            <person name="Idonuma A."/>
            <person name="Iijima M."/>
            <person name="Ikeda M."/>
            <person name="Ikeno M."/>
            <person name="Ito K."/>
            <person name="Ito S."/>
            <person name="Ito T."/>
            <person name="Ito Y."/>
            <person name="Ito Y."/>
            <person name="Iwabuchi A."/>
            <person name="Kamiya K."/>
            <person name="Karasawa W."/>
            <person name="Kurita K."/>
            <person name="Katagiri S."/>
            <person name="Kikuta A."/>
            <person name="Kobayashi H."/>
            <person name="Kobayashi N."/>
            <person name="Machita K."/>
            <person name="Maehara T."/>
            <person name="Masukawa M."/>
            <person name="Mizubayashi T."/>
            <person name="Mukai Y."/>
            <person name="Nagasaki H."/>
            <person name="Nagata Y."/>
            <person name="Naito S."/>
            <person name="Nakashima M."/>
            <person name="Nakama Y."/>
            <person name="Nakamichi Y."/>
            <person name="Nakamura M."/>
            <person name="Meguro A."/>
            <person name="Negishi M."/>
            <person name="Ohta I."/>
            <person name="Ohta T."/>
            <person name="Okamoto M."/>
            <person name="Ono N."/>
            <person name="Saji S."/>
            <person name="Sakaguchi M."/>
            <person name="Sakai K."/>
            <person name="Shibata M."/>
            <person name="Shimokawa T."/>
            <person name="Song J."/>
            <person name="Takazaki Y."/>
            <person name="Terasawa K."/>
            <person name="Tsugane M."/>
            <person name="Tsuji K."/>
            <person name="Ueda S."/>
            <person name="Waki K."/>
            <person name="Yamagata H."/>
            <person name="Yamamoto M."/>
            <person name="Yamamoto S."/>
            <person name="Yamane H."/>
            <person name="Yoshiki S."/>
            <person name="Yoshihara R."/>
            <person name="Yukawa K."/>
            <person name="Zhong H."/>
            <person name="Yano M."/>
            <person name="Yuan Q."/>
            <person name="Ouyang S."/>
            <person name="Liu J."/>
            <person name="Jones K.M."/>
            <person name="Gansberger K."/>
            <person name="Moffat K."/>
            <person name="Hill J."/>
            <person name="Bera J."/>
            <person name="Fadrosh D."/>
            <person name="Jin S."/>
            <person name="Johri S."/>
            <person name="Kim M."/>
            <person name="Overton L."/>
            <person name="Reardon M."/>
            <person name="Tsitrin T."/>
            <person name="Vuong H."/>
            <person name="Weaver B."/>
            <person name="Ciecko A."/>
            <person name="Tallon L."/>
            <person name="Jackson J."/>
            <person name="Pai G."/>
            <person name="Aken S.V."/>
            <person name="Utterback T."/>
            <person name="Reidmuller S."/>
            <person name="Feldblyum T."/>
            <person name="Hsiao J."/>
            <person name="Zismann V."/>
            <person name="Iobst S."/>
            <person name="de Vazeille A.R."/>
            <person name="Buell C.R."/>
            <person name="Ying K."/>
            <person name="Li Y."/>
            <person name="Lu T."/>
            <person name="Huang Y."/>
            <person name="Zhao Q."/>
            <person name="Feng Q."/>
            <person name="Zhang L."/>
            <person name="Zhu J."/>
            <person name="Weng Q."/>
            <person name="Mu J."/>
            <person name="Lu Y."/>
            <person name="Fan D."/>
            <person name="Liu Y."/>
            <person name="Guan J."/>
            <person name="Zhang Y."/>
            <person name="Yu S."/>
            <person name="Liu X."/>
            <person name="Zhang Y."/>
            <person name="Hong G."/>
            <person name="Han B."/>
            <person name="Choisne N."/>
            <person name="Demange N."/>
            <person name="Orjeda G."/>
            <person name="Samain S."/>
            <person name="Cattolico L."/>
            <person name="Pelletier E."/>
            <person name="Couloux A."/>
            <person name="Segurens B."/>
            <person name="Wincker P."/>
            <person name="D'Hont A."/>
            <person name="Scarpelli C."/>
            <person name="Weissenbach J."/>
            <person name="Salanoubat M."/>
            <person name="Quetier F."/>
            <person name="Yu Y."/>
            <person name="Kim H.R."/>
            <person name="Rambo T."/>
            <person name="Currie J."/>
            <person name="Collura K."/>
            <person name="Luo M."/>
            <person name="Yang T."/>
            <person name="Ammiraju J.S.S."/>
            <person name="Engler F."/>
            <person name="Soderlund C."/>
            <person name="Wing R.A."/>
            <person name="Palmer L.E."/>
            <person name="de la Bastide M."/>
            <person name="Spiegel L."/>
            <person name="Nascimento L."/>
            <person name="Zutavern T."/>
            <person name="O'Shaughnessy A."/>
            <person name="Dike S."/>
            <person name="Dedhia N."/>
            <person name="Preston R."/>
            <person name="Balija V."/>
            <person name="McCombie W.R."/>
            <person name="Chow T."/>
            <person name="Chen H."/>
            <person name="Chung M."/>
            <person name="Chen C."/>
            <person name="Shaw J."/>
            <person name="Wu H."/>
            <person name="Hsiao K."/>
            <person name="Chao Y."/>
            <person name="Chu M."/>
            <person name="Cheng C."/>
            <person name="Hour A."/>
            <person name="Lee P."/>
            <person name="Lin S."/>
            <person name="Lin Y."/>
            <person name="Liou J."/>
            <person name="Liu S."/>
            <person name="Hsing Y."/>
            <person name="Raghuvanshi S."/>
            <person name="Mohanty A."/>
            <person name="Bharti A.K."/>
            <person name="Gaur A."/>
            <person name="Gupta V."/>
            <person name="Kumar D."/>
            <person name="Ravi V."/>
            <person name="Vij S."/>
            <person name="Kapur A."/>
            <person name="Khurana P."/>
            <person name="Khurana P."/>
            <person name="Khurana J.P."/>
            <person name="Tyagi A.K."/>
            <person name="Gaikwad K."/>
            <person name="Singh A."/>
            <person name="Dalal V."/>
            <person name="Srivastava S."/>
            <person name="Dixit A."/>
            <person name="Pal A.K."/>
            <person name="Ghazi I.A."/>
            <person name="Yadav M."/>
            <person name="Pandit A."/>
            <person name="Bhargava A."/>
            <person name="Sureshbabu K."/>
            <person name="Batra K."/>
            <person name="Sharma T.R."/>
            <person name="Mohapatra T."/>
            <person name="Singh N.K."/>
            <person name="Messing J."/>
            <person name="Nelson A.B."/>
            <person name="Fuks G."/>
            <person name="Kavchok S."/>
            <person name="Keizer G."/>
            <person name="Linton E."/>
            <person name="Llaca V."/>
            <person name="Song R."/>
            <person name="Tanyolac B."/>
            <person name="Young S."/>
            <person name="Ho-Il K."/>
            <person name="Hahn J.H."/>
            <person name="Sangsakoo G."/>
            <person name="Vanavichit A."/>
            <person name="de Mattos Luiz.A.T."/>
            <person name="Zimmer P.D."/>
            <person name="Malone G."/>
            <person name="Dellagostin O."/>
            <person name="de Oliveira A.C."/>
            <person name="Bevan M."/>
            <person name="Bancroft I."/>
            <person name="Minx P."/>
            <person name="Cordum H."/>
            <person name="Wilson R."/>
            <person name="Cheng Z."/>
            <person name="Jin W."/>
            <person name="Jiang J."/>
            <person name="Leong S.A."/>
            <person name="Iwama H."/>
            <person name="Gojobori T."/>
            <person name="Itoh T."/>
            <person name="Niimura Y."/>
            <person name="Fujii Y."/>
            <person name="Habara T."/>
            <person name="Sakai H."/>
            <person name="Sato Y."/>
            <person name="Wilson G."/>
            <person name="Kumar K."/>
            <person name="McCouch S."/>
            <person name="Juretic N."/>
            <person name="Hoen D."/>
            <person name="Wright S."/>
            <person name="Bruskiewich R."/>
            <person name="Bureau T."/>
            <person name="Miyao A."/>
            <person name="Hirochika H."/>
            <person name="Nishikawa T."/>
            <person name="Kadowaki K."/>
            <person name="Sugiura M."/>
            <person name="Burr B."/>
            <person name="Sasaki T."/>
        </authorList>
    </citation>
    <scope>NUCLEOTIDE SEQUENCE [LARGE SCALE GENOMIC DNA]</scope>
    <source>
        <strain evidence="3">cv. Nipponbare</strain>
    </source>
</reference>
<dbReference type="AlphaFoldDB" id="A0A0P0Y521"/>
<keyword evidence="3" id="KW-1185">Reference proteome</keyword>
<protein>
    <submittedName>
        <fullName evidence="2">Os11g0659000 protein</fullName>
    </submittedName>
</protein>
<name>A0A0P0Y521_ORYSJ</name>
<dbReference type="InParanoid" id="A0A0P0Y521"/>
<dbReference type="EMBL" id="AP014967">
    <property type="protein sequence ID" value="BAT15125.1"/>
    <property type="molecule type" value="Genomic_DNA"/>
</dbReference>
<evidence type="ECO:0000313" key="2">
    <source>
        <dbReference type="EMBL" id="BAT15125.1"/>
    </source>
</evidence>
<gene>
    <name evidence="2" type="ordered locus">Os11g0659000</name>
    <name evidence="2" type="ORF">OSNPB_110659000</name>
</gene>
<evidence type="ECO:0000313" key="3">
    <source>
        <dbReference type="Proteomes" id="UP000059680"/>
    </source>
</evidence>
<reference evidence="2 3" key="3">
    <citation type="journal article" date="2013" name="Rice">
        <title>Improvement of the Oryza sativa Nipponbare reference genome using next generation sequence and optical map data.</title>
        <authorList>
            <person name="Kawahara Y."/>
            <person name="de la Bastide M."/>
            <person name="Hamilton J.P."/>
            <person name="Kanamori H."/>
            <person name="McCombie W.R."/>
            <person name="Ouyang S."/>
            <person name="Schwartz D.C."/>
            <person name="Tanaka T."/>
            <person name="Wu J."/>
            <person name="Zhou S."/>
            <person name="Childs K.L."/>
            <person name="Davidson R.M."/>
            <person name="Lin H."/>
            <person name="Quesada-Ocampo L."/>
            <person name="Vaillancourt B."/>
            <person name="Sakai H."/>
            <person name="Lee S.S."/>
            <person name="Kim J."/>
            <person name="Numa H."/>
            <person name="Itoh T."/>
            <person name="Buell C.R."/>
            <person name="Matsumoto T."/>
        </authorList>
    </citation>
    <scope>NUCLEOTIDE SEQUENCE [LARGE SCALE GENOMIC DNA]</scope>
    <source>
        <strain evidence="3">cv. Nipponbare</strain>
    </source>
</reference>
<proteinExistence type="predicted"/>
<organism evidence="2 3">
    <name type="scientific">Oryza sativa subsp. japonica</name>
    <name type="common">Rice</name>
    <dbReference type="NCBI Taxonomy" id="39947"/>
    <lineage>
        <taxon>Eukaryota</taxon>
        <taxon>Viridiplantae</taxon>
        <taxon>Streptophyta</taxon>
        <taxon>Embryophyta</taxon>
        <taxon>Tracheophyta</taxon>
        <taxon>Spermatophyta</taxon>
        <taxon>Magnoliopsida</taxon>
        <taxon>Liliopsida</taxon>
        <taxon>Poales</taxon>
        <taxon>Poaceae</taxon>
        <taxon>BOP clade</taxon>
        <taxon>Oryzoideae</taxon>
        <taxon>Oryzeae</taxon>
        <taxon>Oryzinae</taxon>
        <taxon>Oryza</taxon>
        <taxon>Oryza sativa</taxon>
    </lineage>
</organism>
<sequence>MYRNKSPSAATNTPPDAERHWRPWLQPSHLIFPRLLQTSAAGKTLQSWRRLEAAWDLRGSCLSSTTFPPSYPGAKY</sequence>
<feature type="region of interest" description="Disordered" evidence="1">
    <location>
        <begin position="1"/>
        <end position="20"/>
    </location>
</feature>
<evidence type="ECO:0000256" key="1">
    <source>
        <dbReference type="SAM" id="MobiDB-lite"/>
    </source>
</evidence>
<accession>A0A0P0Y521</accession>
<dbReference type="Proteomes" id="UP000059680">
    <property type="component" value="Chromosome 11"/>
</dbReference>
<feature type="compositionally biased region" description="Polar residues" evidence="1">
    <location>
        <begin position="1"/>
        <end position="14"/>
    </location>
</feature>
<reference evidence="2 3" key="2">
    <citation type="journal article" date="2013" name="Plant Cell Physiol.">
        <title>Rice Annotation Project Database (RAP-DB): an integrative and interactive database for rice genomics.</title>
        <authorList>
            <person name="Sakai H."/>
            <person name="Lee S.S."/>
            <person name="Tanaka T."/>
            <person name="Numa H."/>
            <person name="Kim J."/>
            <person name="Kawahara Y."/>
            <person name="Wakimoto H."/>
            <person name="Yang C.C."/>
            <person name="Iwamoto M."/>
            <person name="Abe T."/>
            <person name="Yamada Y."/>
            <person name="Muto A."/>
            <person name="Inokuchi H."/>
            <person name="Ikemura T."/>
            <person name="Matsumoto T."/>
            <person name="Sasaki T."/>
            <person name="Itoh T."/>
        </authorList>
    </citation>
    <scope>NUCLEOTIDE SEQUENCE [LARGE SCALE GENOMIC DNA]</scope>
    <source>
        <strain evidence="3">cv. Nipponbare</strain>
    </source>
</reference>
<dbReference type="PaxDb" id="39947-A0A0P0Y521"/>